<proteinExistence type="predicted"/>
<evidence type="ECO:0000313" key="2">
    <source>
        <dbReference type="EMBL" id="AAT32701.1"/>
    </source>
</evidence>
<dbReference type="AlphaFoldDB" id="A0A0F7REI2"/>
<dbReference type="EMBL" id="AE017334">
    <property type="protein sequence ID" value="AAT32701.1"/>
    <property type="molecule type" value="Genomic_DNA"/>
</dbReference>
<name>A0A0F7REI2_BACAN</name>
<evidence type="ECO:0000313" key="3">
    <source>
        <dbReference type="Proteomes" id="UP000000594"/>
    </source>
</evidence>
<accession>Q81YF8</accession>
<feature type="coiled-coil region" evidence="1">
    <location>
        <begin position="74"/>
        <end position="101"/>
    </location>
</feature>
<accession>E9R703</accession>
<reference evidence="2 3" key="1">
    <citation type="journal article" date="2009" name="J. Bacteriol.">
        <title>The complete genome sequence of Bacillus anthracis Ames 'Ancestor'.</title>
        <authorList>
            <person name="Ravel J."/>
            <person name="Jiang L."/>
            <person name="Stanley S.T."/>
            <person name="Wilson M.R."/>
            <person name="Decker R.S."/>
            <person name="Read T.D."/>
            <person name="Worsham P."/>
            <person name="Keim P.S."/>
            <person name="Salzberg S.L."/>
            <person name="Fraser-Liggett C.M."/>
            <person name="Rasko D.A."/>
        </authorList>
    </citation>
    <scope>NUCLEOTIDE SEQUENCE [LARGE SCALE GENOMIC DNA]</scope>
    <source>
        <strain evidence="3">Ames ancestor</strain>
    </source>
</reference>
<accession>A0A0F7REI2</accession>
<accession>Q6KPW8</accession>
<evidence type="ECO:0000256" key="1">
    <source>
        <dbReference type="SAM" id="Coils"/>
    </source>
</evidence>
<organism evidence="2 3">
    <name type="scientific">Bacillus anthracis</name>
    <name type="common">anthrax bacterium</name>
    <dbReference type="NCBI Taxonomy" id="1392"/>
    <lineage>
        <taxon>Bacteria</taxon>
        <taxon>Bacillati</taxon>
        <taxon>Bacillota</taxon>
        <taxon>Bacilli</taxon>
        <taxon>Bacillales</taxon>
        <taxon>Bacillaceae</taxon>
        <taxon>Bacillus</taxon>
        <taxon>Bacillus cereus group</taxon>
    </lineage>
</organism>
<keyword evidence="1" id="KW-0175">Coiled coil</keyword>
<protein>
    <recommendedName>
        <fullName evidence="4">Group-specific protein</fullName>
    </recommendedName>
</protein>
<accession>Q6HVQ1</accession>
<dbReference type="KEGG" id="bar:GBAA_3591"/>
<evidence type="ECO:0008006" key="4">
    <source>
        <dbReference type="Google" id="ProtNLM"/>
    </source>
</evidence>
<sequence>MGGVIVIDLDIKTVNVQMELNGVFWNEDGTAEMMVTTKAEHSFILRLVVDLESKTIRATSVEIVNGFCPLCKQKKDVCSELNDLQNKMEILEEAYDWVREHPEYRFQLSFYEYNKFEVVK</sequence>
<gene>
    <name evidence="2" type="ordered locus">GBAA_3591</name>
</gene>
<accession>E9R702</accession>
<keyword evidence="3" id="KW-1185">Reference proteome</keyword>
<dbReference type="Proteomes" id="UP000000594">
    <property type="component" value="Chromosome"/>
</dbReference>